<dbReference type="PANTHER" id="PTHR43050">
    <property type="entry name" value="SERINE / THREONINE RACEMASE FAMILY MEMBER"/>
    <property type="match status" value="1"/>
</dbReference>
<evidence type="ECO:0000256" key="2">
    <source>
        <dbReference type="ARBA" id="ARBA00001933"/>
    </source>
</evidence>
<evidence type="ECO:0000259" key="7">
    <source>
        <dbReference type="Pfam" id="PF00291"/>
    </source>
</evidence>
<evidence type="ECO:0000256" key="5">
    <source>
        <dbReference type="ARBA" id="ARBA00022842"/>
    </source>
</evidence>
<gene>
    <name evidence="8" type="ORF">JHX87_03090</name>
</gene>
<evidence type="ECO:0000256" key="4">
    <source>
        <dbReference type="ARBA" id="ARBA00001946"/>
    </source>
</evidence>
<dbReference type="PANTHER" id="PTHR43050:SF1">
    <property type="entry name" value="SERINE RACEMASE"/>
    <property type="match status" value="1"/>
</dbReference>
<keyword evidence="6" id="KW-0663">Pyridoxal phosphate</keyword>
<dbReference type="InterPro" id="IPR000634">
    <property type="entry name" value="Ser/Thr_deHydtase_PyrdxlP-BS"/>
</dbReference>
<evidence type="ECO:0000256" key="3">
    <source>
        <dbReference type="ARBA" id="ARBA00001936"/>
    </source>
</evidence>
<protein>
    <submittedName>
        <fullName evidence="8">Threonine/serine dehydratase</fullName>
    </submittedName>
</protein>
<keyword evidence="9" id="KW-1185">Reference proteome</keyword>
<dbReference type="CDD" id="cd01562">
    <property type="entry name" value="Thr-dehyd"/>
    <property type="match status" value="1"/>
</dbReference>
<feature type="domain" description="Tryptophan synthase beta chain-like PALP" evidence="7">
    <location>
        <begin position="28"/>
        <end position="314"/>
    </location>
</feature>
<evidence type="ECO:0000256" key="1">
    <source>
        <dbReference type="ARBA" id="ARBA00001913"/>
    </source>
</evidence>
<dbReference type="PROSITE" id="PS00165">
    <property type="entry name" value="DEHYDRATASE_SER_THR"/>
    <property type="match status" value="1"/>
</dbReference>
<name>A0ABY7SLN5_9RHOB</name>
<dbReference type="Pfam" id="PF00291">
    <property type="entry name" value="PALP"/>
    <property type="match status" value="1"/>
</dbReference>
<evidence type="ECO:0000313" key="8">
    <source>
        <dbReference type="EMBL" id="WCR07833.1"/>
    </source>
</evidence>
<keyword evidence="5" id="KW-0460">Magnesium</keyword>
<reference evidence="8 9" key="1">
    <citation type="submission" date="2021-01" db="EMBL/GenBank/DDBJ databases">
        <title>Biogeographic distribution of Paracoccus.</title>
        <authorList>
            <person name="Hollensteiner J."/>
            <person name="Leineberger J."/>
            <person name="Brinkhoff T."/>
            <person name="Daniel R."/>
        </authorList>
    </citation>
    <scope>NUCLEOTIDE SEQUENCE [LARGE SCALE GENOMIC DNA]</scope>
    <source>
        <strain evidence="8 9">KCTC 22803</strain>
    </source>
</reference>
<comment type="cofactor">
    <cofactor evidence="1">
        <name>Ca(2+)</name>
        <dbReference type="ChEBI" id="CHEBI:29108"/>
    </cofactor>
</comment>
<comment type="cofactor">
    <cofactor evidence="3">
        <name>Mn(2+)</name>
        <dbReference type="ChEBI" id="CHEBI:29035"/>
    </cofactor>
</comment>
<dbReference type="InterPro" id="IPR036052">
    <property type="entry name" value="TrpB-like_PALP_sf"/>
</dbReference>
<accession>A0ABY7SLN5</accession>
<comment type="cofactor">
    <cofactor evidence="4">
        <name>Mg(2+)</name>
        <dbReference type="ChEBI" id="CHEBI:18420"/>
    </cofactor>
</comment>
<evidence type="ECO:0000313" key="9">
    <source>
        <dbReference type="Proteomes" id="UP001219349"/>
    </source>
</evidence>
<dbReference type="EMBL" id="CP067136">
    <property type="protein sequence ID" value="WCR07833.1"/>
    <property type="molecule type" value="Genomic_DNA"/>
</dbReference>
<sequence length="330" mass="34598">MNKMTPFGPPPDFADVLSAARRISGYAVHTPLIECPALNQLTGGRVFLKLENLQRTGAFKFRGAVARLSQLAQQGKTDVIAYSTGNHGQAIATAARIFGLKATIVMPADAPRSKVARAEEAGATIRFYDRRHESREEIAAELCARQGGVIVPPGDDPVIIAGQGTAALEAVRDLHELGLVPDVFVTPCGGGGLAAGCATVLREISPATALYAAEPALYNDTEMSLAAGERVPVADRNARSICDALLAPIPAELPFSINGDALRGVVTATDEQVLRAMRFALDEMKVLIEPGGAVALAAVLEGRPVLKGKSAIVLCTGGNVDPEIVARIFD</sequence>
<dbReference type="InterPro" id="IPR001926">
    <property type="entry name" value="TrpB-like_PALP"/>
</dbReference>
<comment type="cofactor">
    <cofactor evidence="2">
        <name>pyridoxal 5'-phosphate</name>
        <dbReference type="ChEBI" id="CHEBI:597326"/>
    </cofactor>
</comment>
<evidence type="ECO:0000256" key="6">
    <source>
        <dbReference type="ARBA" id="ARBA00022898"/>
    </source>
</evidence>
<organism evidence="8 9">
    <name type="scientific">Paracoccus fistulariae</name>
    <dbReference type="NCBI Taxonomy" id="658446"/>
    <lineage>
        <taxon>Bacteria</taxon>
        <taxon>Pseudomonadati</taxon>
        <taxon>Pseudomonadota</taxon>
        <taxon>Alphaproteobacteria</taxon>
        <taxon>Rhodobacterales</taxon>
        <taxon>Paracoccaceae</taxon>
        <taxon>Paracoccus</taxon>
    </lineage>
</organism>
<dbReference type="Proteomes" id="UP001219349">
    <property type="component" value="Chromosome"/>
</dbReference>
<proteinExistence type="predicted"/>
<dbReference type="Gene3D" id="3.40.50.1100">
    <property type="match status" value="2"/>
</dbReference>
<dbReference type="SUPFAM" id="SSF53686">
    <property type="entry name" value="Tryptophan synthase beta subunit-like PLP-dependent enzymes"/>
    <property type="match status" value="1"/>
</dbReference>